<keyword evidence="6" id="KW-0732">Signal</keyword>
<dbReference type="OrthoDB" id="9763897at2"/>
<dbReference type="InterPro" id="IPR050330">
    <property type="entry name" value="Bact_OuterMem_StrucFunc"/>
</dbReference>
<dbReference type="AlphaFoldDB" id="A0A4U5TNK1"/>
<proteinExistence type="predicted"/>
<dbReference type="PANTHER" id="PTHR30329:SF21">
    <property type="entry name" value="LIPOPROTEIN YIAD-RELATED"/>
    <property type="match status" value="1"/>
</dbReference>
<evidence type="ECO:0000313" key="9">
    <source>
        <dbReference type="Proteomes" id="UP000306552"/>
    </source>
</evidence>
<keyword evidence="2 4" id="KW-0472">Membrane</keyword>
<dbReference type="InterPro" id="IPR006664">
    <property type="entry name" value="OMP_bac"/>
</dbReference>
<evidence type="ECO:0000256" key="1">
    <source>
        <dbReference type="ARBA" id="ARBA00004442"/>
    </source>
</evidence>
<feature type="signal peptide" evidence="6">
    <location>
        <begin position="1"/>
        <end position="22"/>
    </location>
</feature>
<feature type="chain" id="PRO_5020576043" evidence="6">
    <location>
        <begin position="23"/>
        <end position="235"/>
    </location>
</feature>
<sequence length="235" mass="26480">MKYHLMSKHLFIGFAICFLALACGNTKKTVETKPSQSTDYINPQSDIAITGSVNFDNEESLTIYSAIIKNVIGDKAGAYIGNEMDKIASQLQETIDYSELLRAGEGLILEFNSTSDFYFNTGKTNLNYNSKQNLDIIASVLKENPKVHLIIETHTDANGNEEVNMQLSQERVQSIKDYLVEKGIDASRIKTKAFGENQPKVNNDTKENRQRNRRVEFGFYASEELKEEALTQTND</sequence>
<comment type="caution">
    <text evidence="8">The sequence shown here is derived from an EMBL/GenBank/DDBJ whole genome shotgun (WGS) entry which is preliminary data.</text>
</comment>
<dbReference type="GO" id="GO:0009279">
    <property type="term" value="C:cell outer membrane"/>
    <property type="evidence" value="ECO:0007669"/>
    <property type="project" value="UniProtKB-SubCell"/>
</dbReference>
<evidence type="ECO:0000259" key="7">
    <source>
        <dbReference type="PROSITE" id="PS51123"/>
    </source>
</evidence>
<dbReference type="InterPro" id="IPR036737">
    <property type="entry name" value="OmpA-like_sf"/>
</dbReference>
<dbReference type="Gene3D" id="3.30.1330.60">
    <property type="entry name" value="OmpA-like domain"/>
    <property type="match status" value="1"/>
</dbReference>
<feature type="domain" description="OmpA-like" evidence="7">
    <location>
        <begin position="106"/>
        <end position="223"/>
    </location>
</feature>
<protein>
    <submittedName>
        <fullName evidence="8">OmpA family protein</fullName>
    </submittedName>
</protein>
<feature type="region of interest" description="Disordered" evidence="5">
    <location>
        <begin position="196"/>
        <end position="215"/>
    </location>
</feature>
<dbReference type="PROSITE" id="PS51257">
    <property type="entry name" value="PROKAR_LIPOPROTEIN"/>
    <property type="match status" value="1"/>
</dbReference>
<dbReference type="EMBL" id="SWMU01000004">
    <property type="protein sequence ID" value="TKS55599.1"/>
    <property type="molecule type" value="Genomic_DNA"/>
</dbReference>
<name>A0A4U5TNK1_9FLAO</name>
<organism evidence="8 9">
    <name type="scientific">Mesohalobacter halotolerans</name>
    <dbReference type="NCBI Taxonomy" id="1883405"/>
    <lineage>
        <taxon>Bacteria</taxon>
        <taxon>Pseudomonadati</taxon>
        <taxon>Bacteroidota</taxon>
        <taxon>Flavobacteriia</taxon>
        <taxon>Flavobacteriales</taxon>
        <taxon>Flavobacteriaceae</taxon>
        <taxon>Mesohalobacter</taxon>
    </lineage>
</organism>
<dbReference type="Pfam" id="PF00691">
    <property type="entry name" value="OmpA"/>
    <property type="match status" value="1"/>
</dbReference>
<dbReference type="CDD" id="cd07185">
    <property type="entry name" value="OmpA_C-like"/>
    <property type="match status" value="1"/>
</dbReference>
<comment type="subcellular location">
    <subcellularLocation>
        <location evidence="1">Cell outer membrane</location>
    </subcellularLocation>
</comment>
<evidence type="ECO:0000256" key="6">
    <source>
        <dbReference type="SAM" id="SignalP"/>
    </source>
</evidence>
<evidence type="ECO:0000256" key="3">
    <source>
        <dbReference type="ARBA" id="ARBA00023237"/>
    </source>
</evidence>
<evidence type="ECO:0000256" key="2">
    <source>
        <dbReference type="ARBA" id="ARBA00023136"/>
    </source>
</evidence>
<dbReference type="Proteomes" id="UP000306552">
    <property type="component" value="Unassembled WGS sequence"/>
</dbReference>
<evidence type="ECO:0000256" key="4">
    <source>
        <dbReference type="PROSITE-ProRule" id="PRU00473"/>
    </source>
</evidence>
<feature type="compositionally biased region" description="Basic and acidic residues" evidence="5">
    <location>
        <begin position="203"/>
        <end position="215"/>
    </location>
</feature>
<dbReference type="SUPFAM" id="SSF103088">
    <property type="entry name" value="OmpA-like"/>
    <property type="match status" value="1"/>
</dbReference>
<keyword evidence="9" id="KW-1185">Reference proteome</keyword>
<reference evidence="8 9" key="1">
    <citation type="submission" date="2019-04" db="EMBL/GenBank/DDBJ databases">
        <title>Psychroflexus halotolerans sp. nov., isolated from a marine solar saltern.</title>
        <authorList>
            <person name="Feng X."/>
        </authorList>
    </citation>
    <scope>NUCLEOTIDE SEQUENCE [LARGE SCALE GENOMIC DNA]</scope>
    <source>
        <strain evidence="8 9">WDS2C27</strain>
    </source>
</reference>
<evidence type="ECO:0000256" key="5">
    <source>
        <dbReference type="SAM" id="MobiDB-lite"/>
    </source>
</evidence>
<dbReference type="PRINTS" id="PR01021">
    <property type="entry name" value="OMPADOMAIN"/>
</dbReference>
<evidence type="ECO:0000313" key="8">
    <source>
        <dbReference type="EMBL" id="TKS55599.1"/>
    </source>
</evidence>
<dbReference type="InterPro" id="IPR006665">
    <property type="entry name" value="OmpA-like"/>
</dbReference>
<gene>
    <name evidence="8" type="ORF">FCN74_09820</name>
</gene>
<keyword evidence="3" id="KW-0998">Cell outer membrane</keyword>
<accession>A0A4U5TNK1</accession>
<dbReference type="PROSITE" id="PS51123">
    <property type="entry name" value="OMPA_2"/>
    <property type="match status" value="1"/>
</dbReference>
<dbReference type="PANTHER" id="PTHR30329">
    <property type="entry name" value="STATOR ELEMENT OF FLAGELLAR MOTOR COMPLEX"/>
    <property type="match status" value="1"/>
</dbReference>